<feature type="signal peptide" evidence="1">
    <location>
        <begin position="1"/>
        <end position="28"/>
    </location>
</feature>
<reference evidence="2 3" key="1">
    <citation type="journal article" date="2013" name="Genome Announc.">
        <title>Draft Genome Sequence of Sphingobium quisquiliarum Strain P25T, a Novel Hexachlorocyclohexane (HCH)-Degrading Bacterium Isolated from an HCH Dumpsite.</title>
        <authorList>
            <person name="Kumar Singh A."/>
            <person name="Sangwan N."/>
            <person name="Sharma A."/>
            <person name="Gupta V."/>
            <person name="Khurana J.P."/>
            <person name="Lal R."/>
        </authorList>
    </citation>
    <scope>NUCLEOTIDE SEQUENCE [LARGE SCALE GENOMIC DNA]</scope>
    <source>
        <strain evidence="2 3">P25</strain>
    </source>
</reference>
<sequence>MKMTAGRKLLMKGLLIAATMLAAVPAGAQRLEEGFRSPPAEARPRLRWWWPGDAVTDQELRREVQLMADHGFGGAEVQSFTPNFVTLTPQERVAVNNYAEPSFFAHLRTAADAARSAGLSLDYTLGSSWPSGGGEAIPPEKAFTELAMARTAVKGGTAGPIKVEIPKRTKRLGALNGFDPRVKDPKYADWGKRMEARARTVAVVAMKGSAPDLKPRQGMMGMTISPWNDVLASGTLDPASSILLTGKLREDGALDWTPPPGDWQIFVFRQFASDVGVLGAAGKGPQLILDHMDPSAFAAHAARVGDPLGKDPAGMRATFVDSLELMQDIQWGPRLLKEFRKRRGYDLTPYLPFVVQPGWMQAWDEHYSPPYFDAANSDVAERVRADYRRTVSDMMIAGFIQPFVEWNHARGLKAKFQAHGGAFDIIRGYGMADIPETEDLVHGGDPLFMRFARSGANLYGRPIVSAESLVWANRPYEVTPDEMRRRTDLIMAGGVNSMVLHGMNYRFHADDWPGWHAFQPSPFSLGFSGPINETNPVWPGMKALAAYIGRLQAVMQAGEPVVPVAWFYGRYGYYVGIEDEGAGKQAGEKAFLAAGYDFDRINPDSIAQAKVDGRQLLSRGGHRYSVLVLPPIDGIRADTAEAIASFARAGLPVFFTDRAPRRDEGLADARRRDARVRKAVAAAMKAGAKVVPASGLTAAIRAAG</sequence>
<feature type="non-terminal residue" evidence="2">
    <location>
        <position position="704"/>
    </location>
</feature>
<dbReference type="InterPro" id="IPR053161">
    <property type="entry name" value="Ulvan_degrading_GH"/>
</dbReference>
<keyword evidence="1" id="KW-0732">Signal</keyword>
<evidence type="ECO:0000313" key="2">
    <source>
        <dbReference type="EMBL" id="EQB09524.1"/>
    </source>
</evidence>
<dbReference type="EMBL" id="ATHO01000049">
    <property type="protein sequence ID" value="EQB09524.1"/>
    <property type="molecule type" value="Genomic_DNA"/>
</dbReference>
<organism evidence="2 3">
    <name type="scientific">Sphingobium quisquiliarum P25</name>
    <dbReference type="NCBI Taxonomy" id="1329909"/>
    <lineage>
        <taxon>Bacteria</taxon>
        <taxon>Pseudomonadati</taxon>
        <taxon>Pseudomonadota</taxon>
        <taxon>Alphaproteobacteria</taxon>
        <taxon>Sphingomonadales</taxon>
        <taxon>Sphingomonadaceae</taxon>
        <taxon>Sphingobium</taxon>
    </lineage>
</organism>
<dbReference type="RefSeq" id="WP_021237420.1">
    <property type="nucleotide sequence ID" value="NZ_ATHO01000049.1"/>
</dbReference>
<evidence type="ECO:0000313" key="3">
    <source>
        <dbReference type="Proteomes" id="UP000015525"/>
    </source>
</evidence>
<proteinExistence type="predicted"/>
<protein>
    <submittedName>
        <fullName evidence="2">Uncharacterized protein</fullName>
    </submittedName>
</protein>
<dbReference type="PANTHER" id="PTHR36848:SF2">
    <property type="entry name" value="SECRETED PROTEIN"/>
    <property type="match status" value="1"/>
</dbReference>
<accession>T0IIN9</accession>
<gene>
    <name evidence="2" type="ORF">L288_05610</name>
</gene>
<feature type="chain" id="PRO_5004564733" evidence="1">
    <location>
        <begin position="29"/>
        <end position="704"/>
    </location>
</feature>
<comment type="caution">
    <text evidence="2">The sequence shown here is derived from an EMBL/GenBank/DDBJ whole genome shotgun (WGS) entry which is preliminary data.</text>
</comment>
<keyword evidence="3" id="KW-1185">Reference proteome</keyword>
<evidence type="ECO:0000256" key="1">
    <source>
        <dbReference type="SAM" id="SignalP"/>
    </source>
</evidence>
<dbReference type="Proteomes" id="UP000015525">
    <property type="component" value="Unassembled WGS sequence"/>
</dbReference>
<dbReference type="AlphaFoldDB" id="T0IIN9"/>
<dbReference type="PANTHER" id="PTHR36848">
    <property type="entry name" value="DNA-BINDING PROTEIN (PUTATIVE SECRETED PROTEIN)-RELATED"/>
    <property type="match status" value="1"/>
</dbReference>
<name>T0IIN9_9SPHN</name>
<dbReference type="Pfam" id="PF17132">
    <property type="entry name" value="Glyco_hydro_106"/>
    <property type="match status" value="2"/>
</dbReference>